<feature type="transmembrane region" description="Helical" evidence="7">
    <location>
        <begin position="124"/>
        <end position="144"/>
    </location>
</feature>
<dbReference type="OrthoDB" id="999962at2759"/>
<dbReference type="Proteomes" id="UP000054549">
    <property type="component" value="Unassembled WGS sequence"/>
</dbReference>
<proteinExistence type="predicted"/>
<dbReference type="PANTHER" id="PTHR10778:SF4">
    <property type="entry name" value="NUCLEOTIDE SUGAR TRANSPORTER SLC35B4"/>
    <property type="match status" value="1"/>
</dbReference>
<evidence type="ECO:0000256" key="1">
    <source>
        <dbReference type="ARBA" id="ARBA00004127"/>
    </source>
</evidence>
<keyword evidence="2" id="KW-0813">Transport</keyword>
<comment type="subcellular location">
    <subcellularLocation>
        <location evidence="1">Endomembrane system</location>
        <topology evidence="1">Multi-pass membrane protein</topology>
    </subcellularLocation>
</comment>
<dbReference type="SUPFAM" id="SSF103481">
    <property type="entry name" value="Multidrug resistance efflux transporter EmrE"/>
    <property type="match status" value="1"/>
</dbReference>
<feature type="transmembrane region" description="Helical" evidence="7">
    <location>
        <begin position="308"/>
        <end position="327"/>
    </location>
</feature>
<feature type="transmembrane region" description="Helical" evidence="7">
    <location>
        <begin position="69"/>
        <end position="92"/>
    </location>
</feature>
<dbReference type="GO" id="GO:0000139">
    <property type="term" value="C:Golgi membrane"/>
    <property type="evidence" value="ECO:0007669"/>
    <property type="project" value="TreeGrafter"/>
</dbReference>
<evidence type="ECO:0008006" key="10">
    <source>
        <dbReference type="Google" id="ProtNLM"/>
    </source>
</evidence>
<name>A0A0C2XD44_AMAMK</name>
<dbReference type="InParanoid" id="A0A0C2XD44"/>
<dbReference type="HOGENOM" id="CLU_033007_1_1_1"/>
<evidence type="ECO:0000256" key="4">
    <source>
        <dbReference type="ARBA" id="ARBA00022692"/>
    </source>
</evidence>
<feature type="transmembrane region" description="Helical" evidence="7">
    <location>
        <begin position="98"/>
        <end position="117"/>
    </location>
</feature>
<dbReference type="PANTHER" id="PTHR10778">
    <property type="entry name" value="SOLUTE CARRIER FAMILY 35 MEMBER B"/>
    <property type="match status" value="1"/>
</dbReference>
<keyword evidence="4 7" id="KW-0812">Transmembrane</keyword>
<dbReference type="InterPro" id="IPR013657">
    <property type="entry name" value="SCL35B1-4/HUT1"/>
</dbReference>
<evidence type="ECO:0000313" key="9">
    <source>
        <dbReference type="Proteomes" id="UP000054549"/>
    </source>
</evidence>
<gene>
    <name evidence="8" type="ORF">M378DRAFT_159794</name>
</gene>
<accession>A0A0C2XD44</accession>
<sequence>MDWLATLSLVFGGCCSNAITLEQVTSTHPHIGSLLTFLQFLVVALYGLPQHLTWTSYGLPRLKPRTVPLLLYLVQVTLFSFISLLNNAAFAYRIPMSVHIIFRSGGLIVSMVLGWTVRGKKYSLIQVASVVLVTIGVVLTTLSASQRSLLPTAHKDAQTYASGIAMLSLALLLSGFLGLVQDWTYSTYASPWQESMFYLHFLSLPLFLFVRDNISSQLRSIHHSSSSTHVPIPTVYFPLILNTLTQLVCVAGVNRLTTRVHALTVTLVLVVRKAVSLVLSVVGDGVVVKYAARAMTRESPRTMDVDARMIWTGAALVMVGTIGYSFGSIKKQDKKEE</sequence>
<evidence type="ECO:0000256" key="6">
    <source>
        <dbReference type="ARBA" id="ARBA00023136"/>
    </source>
</evidence>
<reference evidence="8 9" key="1">
    <citation type="submission" date="2014-04" db="EMBL/GenBank/DDBJ databases">
        <title>Evolutionary Origins and Diversification of the Mycorrhizal Mutualists.</title>
        <authorList>
            <consortium name="DOE Joint Genome Institute"/>
            <consortium name="Mycorrhizal Genomics Consortium"/>
            <person name="Kohler A."/>
            <person name="Kuo A."/>
            <person name="Nagy L.G."/>
            <person name="Floudas D."/>
            <person name="Copeland A."/>
            <person name="Barry K.W."/>
            <person name="Cichocki N."/>
            <person name="Veneault-Fourrey C."/>
            <person name="LaButti K."/>
            <person name="Lindquist E.A."/>
            <person name="Lipzen A."/>
            <person name="Lundell T."/>
            <person name="Morin E."/>
            <person name="Murat C."/>
            <person name="Riley R."/>
            <person name="Ohm R."/>
            <person name="Sun H."/>
            <person name="Tunlid A."/>
            <person name="Henrissat B."/>
            <person name="Grigoriev I.V."/>
            <person name="Hibbett D.S."/>
            <person name="Martin F."/>
        </authorList>
    </citation>
    <scope>NUCLEOTIDE SEQUENCE [LARGE SCALE GENOMIC DNA]</scope>
    <source>
        <strain evidence="8 9">Koide BX008</strain>
    </source>
</reference>
<feature type="transmembrane region" description="Helical" evidence="7">
    <location>
        <begin position="164"/>
        <end position="185"/>
    </location>
</feature>
<keyword evidence="9" id="KW-1185">Reference proteome</keyword>
<organism evidence="8 9">
    <name type="scientific">Amanita muscaria (strain Koide BX008)</name>
    <dbReference type="NCBI Taxonomy" id="946122"/>
    <lineage>
        <taxon>Eukaryota</taxon>
        <taxon>Fungi</taxon>
        <taxon>Dikarya</taxon>
        <taxon>Basidiomycota</taxon>
        <taxon>Agaricomycotina</taxon>
        <taxon>Agaricomycetes</taxon>
        <taxon>Agaricomycetidae</taxon>
        <taxon>Agaricales</taxon>
        <taxon>Pluteineae</taxon>
        <taxon>Amanitaceae</taxon>
        <taxon>Amanita</taxon>
    </lineage>
</organism>
<dbReference type="NCBIfam" id="TIGR00803">
    <property type="entry name" value="nst"/>
    <property type="match status" value="1"/>
</dbReference>
<evidence type="ECO:0000256" key="3">
    <source>
        <dbReference type="ARBA" id="ARBA00022597"/>
    </source>
</evidence>
<feature type="transmembrane region" description="Helical" evidence="7">
    <location>
        <begin position="30"/>
        <end position="48"/>
    </location>
</feature>
<keyword evidence="6 7" id="KW-0472">Membrane</keyword>
<protein>
    <recommendedName>
        <fullName evidence="10">UAA transporter</fullName>
    </recommendedName>
</protein>
<dbReference type="GO" id="GO:0005462">
    <property type="term" value="F:UDP-N-acetylglucosamine transmembrane transporter activity"/>
    <property type="evidence" value="ECO:0007669"/>
    <property type="project" value="TreeGrafter"/>
</dbReference>
<dbReference type="InterPro" id="IPR037185">
    <property type="entry name" value="EmrE-like"/>
</dbReference>
<evidence type="ECO:0000256" key="2">
    <source>
        <dbReference type="ARBA" id="ARBA00022448"/>
    </source>
</evidence>
<evidence type="ECO:0000313" key="8">
    <source>
        <dbReference type="EMBL" id="KIL67381.1"/>
    </source>
</evidence>
<feature type="transmembrane region" description="Helical" evidence="7">
    <location>
        <begin position="197"/>
        <end position="214"/>
    </location>
</feature>
<dbReference type="GO" id="GO:0005789">
    <property type="term" value="C:endoplasmic reticulum membrane"/>
    <property type="evidence" value="ECO:0007669"/>
    <property type="project" value="TreeGrafter"/>
</dbReference>
<evidence type="ECO:0000256" key="5">
    <source>
        <dbReference type="ARBA" id="ARBA00022989"/>
    </source>
</evidence>
<keyword evidence="5 7" id="KW-1133">Transmembrane helix</keyword>
<dbReference type="AlphaFoldDB" id="A0A0C2XD44"/>
<dbReference type="GO" id="GO:0005464">
    <property type="term" value="F:UDP-xylose transmembrane transporter activity"/>
    <property type="evidence" value="ECO:0007669"/>
    <property type="project" value="TreeGrafter"/>
</dbReference>
<feature type="transmembrane region" description="Helical" evidence="7">
    <location>
        <begin position="265"/>
        <end position="288"/>
    </location>
</feature>
<dbReference type="FunCoup" id="A0A0C2XD44">
    <property type="interactions" value="116"/>
</dbReference>
<dbReference type="EMBL" id="KN818232">
    <property type="protein sequence ID" value="KIL67381.1"/>
    <property type="molecule type" value="Genomic_DNA"/>
</dbReference>
<evidence type="ECO:0000256" key="7">
    <source>
        <dbReference type="SAM" id="Phobius"/>
    </source>
</evidence>
<dbReference type="Pfam" id="PF08449">
    <property type="entry name" value="UAA"/>
    <property type="match status" value="1"/>
</dbReference>
<feature type="transmembrane region" description="Helical" evidence="7">
    <location>
        <begin position="234"/>
        <end position="253"/>
    </location>
</feature>
<keyword evidence="3" id="KW-0762">Sugar transport</keyword>